<evidence type="ECO:0000256" key="1">
    <source>
        <dbReference type="SAM" id="MobiDB-lite"/>
    </source>
</evidence>
<dbReference type="Proteomes" id="UP001500967">
    <property type="component" value="Unassembled WGS sequence"/>
</dbReference>
<dbReference type="EMBL" id="BAAAGX010000009">
    <property type="protein sequence ID" value="GAA0238957.1"/>
    <property type="molecule type" value="Genomic_DNA"/>
</dbReference>
<proteinExistence type="predicted"/>
<feature type="compositionally biased region" description="Low complexity" evidence="1">
    <location>
        <begin position="74"/>
        <end position="93"/>
    </location>
</feature>
<keyword evidence="2" id="KW-0472">Membrane</keyword>
<evidence type="ECO:0000256" key="2">
    <source>
        <dbReference type="SAM" id="Phobius"/>
    </source>
</evidence>
<organism evidence="3 4">
    <name type="scientific">Cryptosporangium japonicum</name>
    <dbReference type="NCBI Taxonomy" id="80872"/>
    <lineage>
        <taxon>Bacteria</taxon>
        <taxon>Bacillati</taxon>
        <taxon>Actinomycetota</taxon>
        <taxon>Actinomycetes</taxon>
        <taxon>Cryptosporangiales</taxon>
        <taxon>Cryptosporangiaceae</taxon>
        <taxon>Cryptosporangium</taxon>
    </lineage>
</organism>
<keyword evidence="2" id="KW-1133">Transmembrane helix</keyword>
<keyword evidence="4" id="KW-1185">Reference proteome</keyword>
<reference evidence="4" key="1">
    <citation type="journal article" date="2019" name="Int. J. Syst. Evol. Microbiol.">
        <title>The Global Catalogue of Microorganisms (GCM) 10K type strain sequencing project: providing services to taxonomists for standard genome sequencing and annotation.</title>
        <authorList>
            <consortium name="The Broad Institute Genomics Platform"/>
            <consortium name="The Broad Institute Genome Sequencing Center for Infectious Disease"/>
            <person name="Wu L."/>
            <person name="Ma J."/>
        </authorList>
    </citation>
    <scope>NUCLEOTIDE SEQUENCE [LARGE SCALE GENOMIC DNA]</scope>
    <source>
        <strain evidence="4">JCM 10425</strain>
    </source>
</reference>
<feature type="region of interest" description="Disordered" evidence="1">
    <location>
        <begin position="74"/>
        <end position="99"/>
    </location>
</feature>
<feature type="transmembrane region" description="Helical" evidence="2">
    <location>
        <begin position="46"/>
        <end position="63"/>
    </location>
</feature>
<evidence type="ECO:0000313" key="3">
    <source>
        <dbReference type="EMBL" id="GAA0238957.1"/>
    </source>
</evidence>
<keyword evidence="2" id="KW-0812">Transmembrane</keyword>
<accession>A0ABP3DTB5</accession>
<comment type="caution">
    <text evidence="3">The sequence shown here is derived from an EMBL/GenBank/DDBJ whole genome shotgun (WGS) entry which is preliminary data.</text>
</comment>
<gene>
    <name evidence="3" type="ORF">GCM10009539_25330</name>
</gene>
<name>A0ABP3DTB5_9ACTN</name>
<evidence type="ECO:0000313" key="4">
    <source>
        <dbReference type="Proteomes" id="UP001500967"/>
    </source>
</evidence>
<sequence>MSIDDSDTRMTAEFAAYRERAVPTYRGAGGAAVRATVTKRRHRRRAAVAGALVLLVALGTSLLRSGSTEDRLVPAVAPSTTSAAAPTPTSTPAGPLDNTTIDFSALPTDACGGPTVRLRDGRADVRRLNTSFGYWVSDRPEPVRGDITGDGRPEWVAMLGCVGEGGGTGRTWVFALSGELPELTVLGPGALINTSAKAQVTRIRLDGRTVVLEFNGGMTTVHWDGSGLSAGRGD</sequence>
<dbReference type="RefSeq" id="WP_344648964.1">
    <property type="nucleotide sequence ID" value="NZ_BAAAGX010000009.1"/>
</dbReference>
<protein>
    <submittedName>
        <fullName evidence="3">Uncharacterized protein</fullName>
    </submittedName>
</protein>